<dbReference type="Gene3D" id="1.20.1270.70">
    <property type="entry name" value="Designed single chain three-helix bundle"/>
    <property type="match status" value="1"/>
</dbReference>
<dbReference type="EMBL" id="CP155571">
    <property type="protein sequence ID" value="XFO74104.1"/>
    <property type="molecule type" value="Genomic_DNA"/>
</dbReference>
<proteinExistence type="predicted"/>
<dbReference type="Proteomes" id="UP000216052">
    <property type="component" value="Chromosome"/>
</dbReference>
<keyword evidence="1" id="KW-0175">Coiled coil</keyword>
<protein>
    <recommendedName>
        <fullName evidence="4">Chromosome partition protein Smc</fullName>
    </recommendedName>
</protein>
<organism evidence="2 3">
    <name type="scientific">Sporomusa acidovorans (strain ATCC 49682 / DSM 3132 / Mol)</name>
    <dbReference type="NCBI Taxonomy" id="1123286"/>
    <lineage>
        <taxon>Bacteria</taxon>
        <taxon>Bacillati</taxon>
        <taxon>Bacillota</taxon>
        <taxon>Negativicutes</taxon>
        <taxon>Selenomonadales</taxon>
        <taxon>Sporomusaceae</taxon>
        <taxon>Sporomusa</taxon>
    </lineage>
</organism>
<evidence type="ECO:0000313" key="3">
    <source>
        <dbReference type="Proteomes" id="UP000216052"/>
    </source>
</evidence>
<reference evidence="2" key="1">
    <citation type="submission" date="2024-05" db="EMBL/GenBank/DDBJ databases">
        <title>Isolation and characterization of Sporomusa carbonis sp. nov., a carboxydotrophic hydrogenogen in the genus of Sporomusa isolated from a charcoal burning pile.</title>
        <authorList>
            <person name="Boeer T."/>
            <person name="Rosenbaum F."/>
            <person name="Eysell L."/>
            <person name="Mueller V."/>
            <person name="Daniel R."/>
            <person name="Poehlein A."/>
        </authorList>
    </citation>
    <scope>NUCLEOTIDE SEQUENCE [LARGE SCALE GENOMIC DNA]</scope>
    <source>
        <strain evidence="2">DSM 3132</strain>
    </source>
</reference>
<evidence type="ECO:0000256" key="1">
    <source>
        <dbReference type="SAM" id="Coils"/>
    </source>
</evidence>
<dbReference type="SUPFAM" id="SSF57997">
    <property type="entry name" value="Tropomyosin"/>
    <property type="match status" value="1"/>
</dbReference>
<accession>A0ABZ3J6V1</accession>
<keyword evidence="3" id="KW-1185">Reference proteome</keyword>
<evidence type="ECO:0008006" key="4">
    <source>
        <dbReference type="Google" id="ProtNLM"/>
    </source>
</evidence>
<evidence type="ECO:0000313" key="2">
    <source>
        <dbReference type="EMBL" id="XFO74104.1"/>
    </source>
</evidence>
<gene>
    <name evidence="2" type="ORF">SPACI_042130</name>
</gene>
<name>A0ABZ3J6V1_SPOA4</name>
<sequence length="116" mass="13422">MQTLMEQLVKMVGHNNAVTEELSQRMDSLETKVDKLEVRFLNQENKLLNLENKIIALENRVTDLGNRMEKGFNDVIQMITVLGKRCDRMENTQALHSEMLRKLAADTAQHEAEILR</sequence>
<feature type="coiled-coil region" evidence="1">
    <location>
        <begin position="19"/>
        <end position="67"/>
    </location>
</feature>